<dbReference type="Proteomes" id="UP000236161">
    <property type="component" value="Unassembled WGS sequence"/>
</dbReference>
<protein>
    <submittedName>
        <fullName evidence="1">Uncharacterized protein</fullName>
    </submittedName>
</protein>
<evidence type="ECO:0000313" key="1">
    <source>
        <dbReference type="EMBL" id="PKA47869.1"/>
    </source>
</evidence>
<dbReference type="EMBL" id="KZ453045">
    <property type="protein sequence ID" value="PKA47869.1"/>
    <property type="molecule type" value="Genomic_DNA"/>
</dbReference>
<accession>A0A2H9ZX40</accession>
<evidence type="ECO:0000313" key="2">
    <source>
        <dbReference type="Proteomes" id="UP000236161"/>
    </source>
</evidence>
<keyword evidence="2" id="KW-1185">Reference proteome</keyword>
<dbReference type="AlphaFoldDB" id="A0A2H9ZX40"/>
<organism evidence="1 2">
    <name type="scientific">Apostasia shenzhenica</name>
    <dbReference type="NCBI Taxonomy" id="1088818"/>
    <lineage>
        <taxon>Eukaryota</taxon>
        <taxon>Viridiplantae</taxon>
        <taxon>Streptophyta</taxon>
        <taxon>Embryophyta</taxon>
        <taxon>Tracheophyta</taxon>
        <taxon>Spermatophyta</taxon>
        <taxon>Magnoliopsida</taxon>
        <taxon>Liliopsida</taxon>
        <taxon>Asparagales</taxon>
        <taxon>Orchidaceae</taxon>
        <taxon>Apostasioideae</taxon>
        <taxon>Apostasia</taxon>
    </lineage>
</organism>
<sequence>MRGCGRNNKAASGTERLRRGTARLRKSLAAEQLRRGTARLRRETMRLRASLRGTVWLRLGIARLCAKLSRCAQNCEIAREVARGTVRLCELQGRPEL</sequence>
<reference evidence="1 2" key="1">
    <citation type="journal article" date="2017" name="Nature">
        <title>The Apostasia genome and the evolution of orchids.</title>
        <authorList>
            <person name="Zhang G.Q."/>
            <person name="Liu K.W."/>
            <person name="Li Z."/>
            <person name="Lohaus R."/>
            <person name="Hsiao Y.Y."/>
            <person name="Niu S.C."/>
            <person name="Wang J.Y."/>
            <person name="Lin Y.C."/>
            <person name="Xu Q."/>
            <person name="Chen L.J."/>
            <person name="Yoshida K."/>
            <person name="Fujiwara S."/>
            <person name="Wang Z.W."/>
            <person name="Zhang Y.Q."/>
            <person name="Mitsuda N."/>
            <person name="Wang M."/>
            <person name="Liu G.H."/>
            <person name="Pecoraro L."/>
            <person name="Huang H.X."/>
            <person name="Xiao X.J."/>
            <person name="Lin M."/>
            <person name="Wu X.Y."/>
            <person name="Wu W.L."/>
            <person name="Chen Y.Y."/>
            <person name="Chang S.B."/>
            <person name="Sakamoto S."/>
            <person name="Ohme-Takagi M."/>
            <person name="Yagi M."/>
            <person name="Zeng S.J."/>
            <person name="Shen C.Y."/>
            <person name="Yeh C.M."/>
            <person name="Luo Y.B."/>
            <person name="Tsai W.C."/>
            <person name="Van de Peer Y."/>
            <person name="Liu Z.J."/>
        </authorList>
    </citation>
    <scope>NUCLEOTIDE SEQUENCE [LARGE SCALE GENOMIC DNA]</scope>
    <source>
        <strain evidence="2">cv. Shenzhen</strain>
        <tissue evidence="1">Stem</tissue>
    </source>
</reference>
<proteinExistence type="predicted"/>
<gene>
    <name evidence="1" type="ORF">AXF42_Ash019880</name>
</gene>
<name>A0A2H9ZX40_9ASPA</name>